<feature type="compositionally biased region" description="Acidic residues" evidence="2">
    <location>
        <begin position="222"/>
        <end position="234"/>
    </location>
</feature>
<evidence type="ECO:0000313" key="3">
    <source>
        <dbReference type="EMBL" id="KAF4627235.1"/>
    </source>
</evidence>
<name>A0A8H4RE58_9HELO</name>
<keyword evidence="4" id="KW-1185">Reference proteome</keyword>
<proteinExistence type="predicted"/>
<dbReference type="Proteomes" id="UP000566819">
    <property type="component" value="Unassembled WGS sequence"/>
</dbReference>
<evidence type="ECO:0000313" key="4">
    <source>
        <dbReference type="Proteomes" id="UP000566819"/>
    </source>
</evidence>
<dbReference type="AlphaFoldDB" id="A0A8H4RE58"/>
<dbReference type="EMBL" id="JAAMPI010001004">
    <property type="protein sequence ID" value="KAF4627235.1"/>
    <property type="molecule type" value="Genomic_DNA"/>
</dbReference>
<protein>
    <submittedName>
        <fullName evidence="3">Uncharacterized protein</fullName>
    </submittedName>
</protein>
<accession>A0A8H4RE58</accession>
<comment type="caution">
    <text evidence="3">The sequence shown here is derived from an EMBL/GenBank/DDBJ whole genome shotgun (WGS) entry which is preliminary data.</text>
</comment>
<feature type="region of interest" description="Disordered" evidence="2">
    <location>
        <begin position="1"/>
        <end position="49"/>
    </location>
</feature>
<evidence type="ECO:0000256" key="2">
    <source>
        <dbReference type="SAM" id="MobiDB-lite"/>
    </source>
</evidence>
<dbReference type="PANTHER" id="PTHR39472:SF1">
    <property type="entry name" value="EXPRESSED PROTEIN"/>
    <property type="match status" value="1"/>
</dbReference>
<feature type="coiled-coil region" evidence="1">
    <location>
        <begin position="146"/>
        <end position="173"/>
    </location>
</feature>
<keyword evidence="1" id="KW-0175">Coiled coil</keyword>
<gene>
    <name evidence="3" type="ORF">G7Y89_g10921</name>
</gene>
<dbReference type="PANTHER" id="PTHR39472">
    <property type="entry name" value="EXPRESSED PROTEIN"/>
    <property type="match status" value="1"/>
</dbReference>
<sequence length="265" mass="30056">MNYQNYVDGPQGGSSNPRQAPPSPSQGMTHTNGMNGGMGPGASLVGYPTPAGHQSDLNYVMSMVDELSGILRINQQLTASVVDKMGKVREKAKHLNLSNDELITVVANEMNENWKLSIHGAEILADIAEKMHRFKEQHEADTLAWHKNYRKQLADEREENLNLRNQINDMKAAACRANDGLRQMRRFVGDNDKWHELEVENHRLRTEKRFWKRLALPLIPDNDSEWSDDDDLIDPEEKIREAAKREKERKDKEDSGSGIGSEQVS</sequence>
<organism evidence="3 4">
    <name type="scientific">Cudoniella acicularis</name>
    <dbReference type="NCBI Taxonomy" id="354080"/>
    <lineage>
        <taxon>Eukaryota</taxon>
        <taxon>Fungi</taxon>
        <taxon>Dikarya</taxon>
        <taxon>Ascomycota</taxon>
        <taxon>Pezizomycotina</taxon>
        <taxon>Leotiomycetes</taxon>
        <taxon>Helotiales</taxon>
        <taxon>Tricladiaceae</taxon>
        <taxon>Cudoniella</taxon>
    </lineage>
</organism>
<feature type="region of interest" description="Disordered" evidence="2">
    <location>
        <begin position="221"/>
        <end position="265"/>
    </location>
</feature>
<feature type="compositionally biased region" description="Basic and acidic residues" evidence="2">
    <location>
        <begin position="235"/>
        <end position="255"/>
    </location>
</feature>
<evidence type="ECO:0000256" key="1">
    <source>
        <dbReference type="SAM" id="Coils"/>
    </source>
</evidence>
<dbReference type="OrthoDB" id="5230543at2759"/>
<reference evidence="3 4" key="1">
    <citation type="submission" date="2020-03" db="EMBL/GenBank/DDBJ databases">
        <title>Draft Genome Sequence of Cudoniella acicularis.</title>
        <authorList>
            <person name="Buettner E."/>
            <person name="Kellner H."/>
        </authorList>
    </citation>
    <scope>NUCLEOTIDE SEQUENCE [LARGE SCALE GENOMIC DNA]</scope>
    <source>
        <strain evidence="3 4">DSM 108380</strain>
    </source>
</reference>